<dbReference type="OMA" id="REMRAIC"/>
<dbReference type="RefSeq" id="XP_007772707.1">
    <property type="nucleotide sequence ID" value="XM_007774517.1"/>
</dbReference>
<dbReference type="GeneID" id="19210767"/>
<evidence type="ECO:0008006" key="4">
    <source>
        <dbReference type="Google" id="ProtNLM"/>
    </source>
</evidence>
<dbReference type="EMBL" id="JH711584">
    <property type="protein sequence ID" value="EIW77316.1"/>
    <property type="molecule type" value="Genomic_DNA"/>
</dbReference>
<feature type="transmembrane region" description="Helical" evidence="1">
    <location>
        <begin position="118"/>
        <end position="136"/>
    </location>
</feature>
<feature type="transmembrane region" description="Helical" evidence="1">
    <location>
        <begin position="44"/>
        <end position="64"/>
    </location>
</feature>
<dbReference type="OrthoDB" id="2691890at2759"/>
<dbReference type="AlphaFoldDB" id="A0A5M3ME82"/>
<protein>
    <recommendedName>
        <fullName evidence="4">G-protein coupled receptors family 1 profile domain-containing protein</fullName>
    </recommendedName>
</protein>
<feature type="transmembrane region" description="Helical" evidence="1">
    <location>
        <begin position="164"/>
        <end position="186"/>
    </location>
</feature>
<evidence type="ECO:0000313" key="2">
    <source>
        <dbReference type="EMBL" id="EIW77316.1"/>
    </source>
</evidence>
<evidence type="ECO:0000256" key="1">
    <source>
        <dbReference type="SAM" id="Phobius"/>
    </source>
</evidence>
<organism evidence="2 3">
    <name type="scientific">Coniophora puteana (strain RWD-64-598)</name>
    <name type="common">Brown rot fungus</name>
    <dbReference type="NCBI Taxonomy" id="741705"/>
    <lineage>
        <taxon>Eukaryota</taxon>
        <taxon>Fungi</taxon>
        <taxon>Dikarya</taxon>
        <taxon>Basidiomycota</taxon>
        <taxon>Agaricomycotina</taxon>
        <taxon>Agaricomycetes</taxon>
        <taxon>Agaricomycetidae</taxon>
        <taxon>Boletales</taxon>
        <taxon>Coniophorineae</taxon>
        <taxon>Coniophoraceae</taxon>
        <taxon>Coniophora</taxon>
    </lineage>
</organism>
<sequence>MSADATHLMFMCRCLVLASTTVLIWDGALMFRREMRAICSIDNLVLRTAFACNRIGTIVMLIPWLRGIFPTSDLDNESCLQGSLAAGILYVVADACGNLSAVARVFLMWNKNPRTLRYLIGGALVALSCNVALMIANNNTAPGQITWVSTPGIHACAITNWKNLFITGVFIVELIFDLYAAFLVFVNVMDIPRTDDSQISGLLHKQGLSLLAVKLVLRSFNIALSVIPGSLWTLAIIVVEPIIAVVNSRLIVRACEFCEGAEIGFTRPDIEIELASFSDSPQSDYFPTLGFA</sequence>
<comment type="caution">
    <text evidence="2">The sequence shown here is derived from an EMBL/GenBank/DDBJ whole genome shotgun (WGS) entry which is preliminary data.</text>
</comment>
<feature type="non-terminal residue" evidence="2">
    <location>
        <position position="292"/>
    </location>
</feature>
<feature type="transmembrane region" description="Helical" evidence="1">
    <location>
        <begin position="6"/>
        <end position="32"/>
    </location>
</feature>
<reference evidence="3" key="1">
    <citation type="journal article" date="2012" name="Science">
        <title>The Paleozoic origin of enzymatic lignin decomposition reconstructed from 31 fungal genomes.</title>
        <authorList>
            <person name="Floudas D."/>
            <person name="Binder M."/>
            <person name="Riley R."/>
            <person name="Barry K."/>
            <person name="Blanchette R.A."/>
            <person name="Henrissat B."/>
            <person name="Martinez A.T."/>
            <person name="Otillar R."/>
            <person name="Spatafora J.W."/>
            <person name="Yadav J.S."/>
            <person name="Aerts A."/>
            <person name="Benoit I."/>
            <person name="Boyd A."/>
            <person name="Carlson A."/>
            <person name="Copeland A."/>
            <person name="Coutinho P.M."/>
            <person name="de Vries R.P."/>
            <person name="Ferreira P."/>
            <person name="Findley K."/>
            <person name="Foster B."/>
            <person name="Gaskell J."/>
            <person name="Glotzer D."/>
            <person name="Gorecki P."/>
            <person name="Heitman J."/>
            <person name="Hesse C."/>
            <person name="Hori C."/>
            <person name="Igarashi K."/>
            <person name="Jurgens J.A."/>
            <person name="Kallen N."/>
            <person name="Kersten P."/>
            <person name="Kohler A."/>
            <person name="Kuees U."/>
            <person name="Kumar T.K.A."/>
            <person name="Kuo A."/>
            <person name="LaButti K."/>
            <person name="Larrondo L.F."/>
            <person name="Lindquist E."/>
            <person name="Ling A."/>
            <person name="Lombard V."/>
            <person name="Lucas S."/>
            <person name="Lundell T."/>
            <person name="Martin R."/>
            <person name="McLaughlin D.J."/>
            <person name="Morgenstern I."/>
            <person name="Morin E."/>
            <person name="Murat C."/>
            <person name="Nagy L.G."/>
            <person name="Nolan M."/>
            <person name="Ohm R.A."/>
            <person name="Patyshakuliyeva A."/>
            <person name="Rokas A."/>
            <person name="Ruiz-Duenas F.J."/>
            <person name="Sabat G."/>
            <person name="Salamov A."/>
            <person name="Samejima M."/>
            <person name="Schmutz J."/>
            <person name="Slot J.C."/>
            <person name="St John F."/>
            <person name="Stenlid J."/>
            <person name="Sun H."/>
            <person name="Sun S."/>
            <person name="Syed K."/>
            <person name="Tsang A."/>
            <person name="Wiebenga A."/>
            <person name="Young D."/>
            <person name="Pisabarro A."/>
            <person name="Eastwood D.C."/>
            <person name="Martin F."/>
            <person name="Cullen D."/>
            <person name="Grigoriev I.V."/>
            <person name="Hibbett D.S."/>
        </authorList>
    </citation>
    <scope>NUCLEOTIDE SEQUENCE [LARGE SCALE GENOMIC DNA]</scope>
    <source>
        <strain evidence="3">RWD-64-598 SS2</strain>
    </source>
</reference>
<dbReference type="KEGG" id="cput:CONPUDRAFT_84437"/>
<keyword evidence="1" id="KW-0472">Membrane</keyword>
<feature type="transmembrane region" description="Helical" evidence="1">
    <location>
        <begin position="84"/>
        <end position="106"/>
    </location>
</feature>
<keyword evidence="1" id="KW-1133">Transmembrane helix</keyword>
<keyword evidence="1" id="KW-0812">Transmembrane</keyword>
<accession>A0A5M3ME82</accession>
<feature type="transmembrane region" description="Helical" evidence="1">
    <location>
        <begin position="233"/>
        <end position="252"/>
    </location>
</feature>
<dbReference type="Proteomes" id="UP000053558">
    <property type="component" value="Unassembled WGS sequence"/>
</dbReference>
<name>A0A5M3ME82_CONPW</name>
<evidence type="ECO:0000313" key="3">
    <source>
        <dbReference type="Proteomes" id="UP000053558"/>
    </source>
</evidence>
<proteinExistence type="predicted"/>
<keyword evidence="3" id="KW-1185">Reference proteome</keyword>
<gene>
    <name evidence="2" type="ORF">CONPUDRAFT_84437</name>
</gene>